<dbReference type="GeneID" id="107888715"/>
<dbReference type="InterPro" id="IPR036174">
    <property type="entry name" value="Znf_Sec23_Sec24_sf"/>
</dbReference>
<dbReference type="GO" id="GO:0000149">
    <property type="term" value="F:SNARE binding"/>
    <property type="evidence" value="ECO:0007669"/>
    <property type="project" value="TreeGrafter"/>
</dbReference>
<keyword evidence="2" id="KW-1185">Reference proteome</keyword>
<organism evidence="2 4">
    <name type="scientific">Gossypium hirsutum</name>
    <name type="common">Upland cotton</name>
    <name type="synonym">Gossypium mexicanum</name>
    <dbReference type="NCBI Taxonomy" id="3635"/>
    <lineage>
        <taxon>Eukaryota</taxon>
        <taxon>Viridiplantae</taxon>
        <taxon>Streptophyta</taxon>
        <taxon>Embryophyta</taxon>
        <taxon>Tracheophyta</taxon>
        <taxon>Spermatophyta</taxon>
        <taxon>Magnoliopsida</taxon>
        <taxon>eudicotyledons</taxon>
        <taxon>Gunneridae</taxon>
        <taxon>Pentapetalae</taxon>
        <taxon>rosids</taxon>
        <taxon>malvids</taxon>
        <taxon>Malvales</taxon>
        <taxon>Malvaceae</taxon>
        <taxon>Malvoideae</taxon>
        <taxon>Gossypium</taxon>
    </lineage>
</organism>
<dbReference type="GO" id="GO:0008270">
    <property type="term" value="F:zinc ion binding"/>
    <property type="evidence" value="ECO:0007669"/>
    <property type="project" value="InterPro"/>
</dbReference>
<gene>
    <name evidence="3 4" type="primary">LOC107888715</name>
</gene>
<protein>
    <submittedName>
        <fullName evidence="3 4">Protein transport protein SEC24-1 isoform X1</fullName>
    </submittedName>
</protein>
<accession>A0A1U8HQS6</accession>
<dbReference type="STRING" id="3635.A0A1U8HQS6"/>
<dbReference type="RefSeq" id="XP_016668385.2">
    <property type="nucleotide sequence ID" value="XM_016812896.2"/>
</dbReference>
<dbReference type="PANTHER" id="PTHR13803">
    <property type="entry name" value="SEC24-RELATED PROTEIN"/>
    <property type="match status" value="1"/>
</dbReference>
<evidence type="ECO:0000313" key="4">
    <source>
        <dbReference type="RefSeq" id="XP_016668385.2"/>
    </source>
</evidence>
<feature type="domain" description="Zinc finger Sec23/Sec24-type" evidence="1">
    <location>
        <begin position="199"/>
        <end position="227"/>
    </location>
</feature>
<dbReference type="GO" id="GO:0090110">
    <property type="term" value="P:COPII-coated vesicle cargo loading"/>
    <property type="evidence" value="ECO:0007669"/>
    <property type="project" value="TreeGrafter"/>
</dbReference>
<evidence type="ECO:0000313" key="3">
    <source>
        <dbReference type="RefSeq" id="XP_016668384.2"/>
    </source>
</evidence>
<dbReference type="PANTHER" id="PTHR13803:SF4">
    <property type="entry name" value="SECRETORY 24CD, ISOFORM C"/>
    <property type="match status" value="1"/>
</dbReference>
<sequence>MMSFYFSPPNFLFFPDFPFFFNQSQPVLLFLSPDFVLEQIISSSNPRSGVLFYLLPLYFPLPFQNFHFLPYFIVFRLIKITSAKKKISSFLESQRMGELKDNDAYEEEFLDYEEEDEKAPDSAFTKAADSAKKEPRLLLFLDLLKPPRMFGMRQPPTKIDPNQIPRPISSSSPIVYETRQGNSANPPPVKGCDFRESGPVQCSHCKGYINPFMKFIDQERKFICNLCVPLEFRTIA</sequence>
<evidence type="ECO:0000259" key="1">
    <source>
        <dbReference type="Pfam" id="PF04810"/>
    </source>
</evidence>
<name>A0A1U8HQS6_GOSHI</name>
<dbReference type="AlphaFoldDB" id="A0A1U8HQS6"/>
<dbReference type="PaxDb" id="3635-A0A1U8HQS6"/>
<dbReference type="Gene3D" id="2.30.30.380">
    <property type="entry name" value="Zn-finger domain of Sec23/24"/>
    <property type="match status" value="1"/>
</dbReference>
<dbReference type="GO" id="GO:0006886">
    <property type="term" value="P:intracellular protein transport"/>
    <property type="evidence" value="ECO:0007669"/>
    <property type="project" value="InterPro"/>
</dbReference>
<proteinExistence type="predicted"/>
<dbReference type="GO" id="GO:0030127">
    <property type="term" value="C:COPII vesicle coat"/>
    <property type="evidence" value="ECO:0007669"/>
    <property type="project" value="InterPro"/>
</dbReference>
<dbReference type="KEGG" id="ghi:107888715"/>
<evidence type="ECO:0000313" key="2">
    <source>
        <dbReference type="Proteomes" id="UP000818029"/>
    </source>
</evidence>
<dbReference type="SUPFAM" id="SSF82919">
    <property type="entry name" value="Zn-finger domain of Sec23/24"/>
    <property type="match status" value="1"/>
</dbReference>
<dbReference type="InterPro" id="IPR050550">
    <property type="entry name" value="SEC23_SEC24_subfamily"/>
</dbReference>
<dbReference type="Pfam" id="PF04810">
    <property type="entry name" value="zf-Sec23_Sec24"/>
    <property type="match status" value="1"/>
</dbReference>
<dbReference type="GO" id="GO:0070971">
    <property type="term" value="C:endoplasmic reticulum exit site"/>
    <property type="evidence" value="ECO:0007669"/>
    <property type="project" value="TreeGrafter"/>
</dbReference>
<dbReference type="RefSeq" id="XP_016668384.2">
    <property type="nucleotide sequence ID" value="XM_016812895.2"/>
</dbReference>
<reference evidence="2" key="1">
    <citation type="journal article" date="2020" name="Nat. Genet.">
        <title>Genomic diversifications of five Gossypium allopolyploid species and their impact on cotton improvement.</title>
        <authorList>
            <person name="Chen Z.J."/>
            <person name="Sreedasyam A."/>
            <person name="Ando A."/>
            <person name="Song Q."/>
            <person name="De Santiago L.M."/>
            <person name="Hulse-Kemp A.M."/>
            <person name="Ding M."/>
            <person name="Ye W."/>
            <person name="Kirkbride R.C."/>
            <person name="Jenkins J."/>
            <person name="Plott C."/>
            <person name="Lovell J."/>
            <person name="Lin Y.M."/>
            <person name="Vaughn R."/>
            <person name="Liu B."/>
            <person name="Simpson S."/>
            <person name="Scheffler B.E."/>
            <person name="Wen L."/>
            <person name="Saski C.A."/>
            <person name="Grover C.E."/>
            <person name="Hu G."/>
            <person name="Conover J.L."/>
            <person name="Carlson J.W."/>
            <person name="Shu S."/>
            <person name="Boston L.B."/>
            <person name="Williams M."/>
            <person name="Peterson D.G."/>
            <person name="McGee K."/>
            <person name="Jones D.C."/>
            <person name="Wendel J.F."/>
            <person name="Stelly D.M."/>
            <person name="Grimwood J."/>
            <person name="Schmutz J."/>
        </authorList>
    </citation>
    <scope>NUCLEOTIDE SEQUENCE [LARGE SCALE GENOMIC DNA]</scope>
    <source>
        <strain evidence="2">cv. TM-1</strain>
    </source>
</reference>
<dbReference type="Proteomes" id="UP000818029">
    <property type="component" value="Chromosome A09"/>
</dbReference>
<reference evidence="3 4" key="2">
    <citation type="submission" date="2025-05" db="UniProtKB">
        <authorList>
            <consortium name="RefSeq"/>
        </authorList>
    </citation>
    <scope>IDENTIFICATION</scope>
</reference>
<dbReference type="InterPro" id="IPR006895">
    <property type="entry name" value="Znf_Sec23_Sec24"/>
</dbReference>